<dbReference type="KEGG" id="egu:105061013"/>
<dbReference type="Pfam" id="PF10280">
    <property type="entry name" value="Med11"/>
    <property type="match status" value="1"/>
</dbReference>
<evidence type="ECO:0000313" key="5">
    <source>
        <dbReference type="Proteomes" id="UP000504607"/>
    </source>
</evidence>
<organism evidence="5 6">
    <name type="scientific">Elaeis guineensis var. tenera</name>
    <name type="common">Oil palm</name>
    <dbReference type="NCBI Taxonomy" id="51953"/>
    <lineage>
        <taxon>Eukaryota</taxon>
        <taxon>Viridiplantae</taxon>
        <taxon>Streptophyta</taxon>
        <taxon>Embryophyta</taxon>
        <taxon>Tracheophyta</taxon>
        <taxon>Spermatophyta</taxon>
        <taxon>Magnoliopsida</taxon>
        <taxon>Liliopsida</taxon>
        <taxon>Arecaceae</taxon>
        <taxon>Arecoideae</taxon>
        <taxon>Cocoseae</taxon>
        <taxon>Elaeidinae</taxon>
        <taxon>Elaeis</taxon>
    </lineage>
</organism>
<proteinExistence type="inferred from homology"/>
<keyword evidence="4" id="KW-0804">Transcription</keyword>
<dbReference type="GO" id="GO:0016592">
    <property type="term" value="C:mediator complex"/>
    <property type="evidence" value="ECO:0007669"/>
    <property type="project" value="InterPro"/>
</dbReference>
<comment type="subcellular location">
    <subcellularLocation>
        <location evidence="1 4">Nucleus</location>
    </subcellularLocation>
</comment>
<comment type="function">
    <text evidence="4">Component of the Mediator complex, a coactivator involved in the regulated transcription of nearly all RNA polymerase II-dependent genes. Mediator functions as a bridge to convey information from gene-specific regulatory proteins to the basal RNA polymerase II transcription machinery. Mediator is recruited to promoters by direct interactions with regulatory proteins and serves as a scaffold for the assembly of a functional pre-initiation complex with RNA polymerase II and the general transcription factors.</text>
</comment>
<dbReference type="InterPro" id="IPR019404">
    <property type="entry name" value="Mediator_Med11"/>
</dbReference>
<evidence type="ECO:0000313" key="6">
    <source>
        <dbReference type="RefSeq" id="XP_010943225.1"/>
    </source>
</evidence>
<name>A0A6I9SI29_ELAGV</name>
<dbReference type="RefSeq" id="XP_010943225.1">
    <property type="nucleotide sequence ID" value="XM_010944923.3"/>
</dbReference>
<evidence type="ECO:0000256" key="3">
    <source>
        <dbReference type="ARBA" id="ARBA00023242"/>
    </source>
</evidence>
<keyword evidence="3 4" id="KW-0539">Nucleus</keyword>
<dbReference type="AlphaFoldDB" id="A0A6I9SI29"/>
<protein>
    <recommendedName>
        <fullName evidence="4">Mediator of RNA polymerase II transcription subunit 11</fullName>
    </recommendedName>
    <alternativeName>
        <fullName evidence="4">Mediator complex subunit 11</fullName>
    </alternativeName>
</protein>
<gene>
    <name evidence="6" type="primary">LOC105061013</name>
    <name evidence="4" type="synonym">MED11</name>
</gene>
<evidence type="ECO:0000256" key="4">
    <source>
        <dbReference type="RuleBase" id="RU364147"/>
    </source>
</evidence>
<comment type="subunit">
    <text evidence="4">Component of the Mediator complex.</text>
</comment>
<dbReference type="Proteomes" id="UP000504607">
    <property type="component" value="Unplaced"/>
</dbReference>
<accession>A0A6I9SI29</accession>
<sequence length="125" mass="14115">MGPHGQTTSLQRLLLVEKRIVRVVELAGSVMDELANSTGPRTDILTTHCREFMQSIKDESCNFLSHRECSCEYSVIGATIQLEGNGSTWKTKCPLIAQDHESMDGEVATSNYMDSPFFYMMRYIQ</sequence>
<comment type="similarity">
    <text evidence="2 4">Belongs to the Mediator complex subunit 11 family.</text>
</comment>
<keyword evidence="5" id="KW-1185">Reference proteome</keyword>
<dbReference type="FunCoup" id="A0A6I9SI29">
    <property type="interactions" value="999"/>
</dbReference>
<dbReference type="GeneID" id="105061013"/>
<evidence type="ECO:0000256" key="1">
    <source>
        <dbReference type="ARBA" id="ARBA00004123"/>
    </source>
</evidence>
<reference evidence="6" key="1">
    <citation type="submission" date="2025-08" db="UniProtKB">
        <authorList>
            <consortium name="RefSeq"/>
        </authorList>
    </citation>
    <scope>IDENTIFICATION</scope>
</reference>
<dbReference type="PANTHER" id="PTHR22890">
    <property type="entry name" value="MEDIATOR OF RNA POLYMERASE II TRANSCRIPTION SUBUNIT 11"/>
    <property type="match status" value="1"/>
</dbReference>
<dbReference type="GO" id="GO:0006357">
    <property type="term" value="P:regulation of transcription by RNA polymerase II"/>
    <property type="evidence" value="ECO:0007669"/>
    <property type="project" value="InterPro"/>
</dbReference>
<dbReference type="GO" id="GO:0003712">
    <property type="term" value="F:transcription coregulator activity"/>
    <property type="evidence" value="ECO:0007669"/>
    <property type="project" value="InterPro"/>
</dbReference>
<keyword evidence="4" id="KW-0805">Transcription regulation</keyword>
<dbReference type="InParanoid" id="A0A6I9SI29"/>
<dbReference type="OrthoDB" id="5418434at2759"/>
<evidence type="ECO:0000256" key="2">
    <source>
        <dbReference type="ARBA" id="ARBA00008186"/>
    </source>
</evidence>
<keyword evidence="4" id="KW-0010">Activator</keyword>